<name>A0A9I9CTT7_CUCME</name>
<proteinExistence type="predicted"/>
<organism evidence="1">
    <name type="scientific">Cucumis melo</name>
    <name type="common">Muskmelon</name>
    <dbReference type="NCBI Taxonomy" id="3656"/>
    <lineage>
        <taxon>Eukaryota</taxon>
        <taxon>Viridiplantae</taxon>
        <taxon>Streptophyta</taxon>
        <taxon>Embryophyta</taxon>
        <taxon>Tracheophyta</taxon>
        <taxon>Spermatophyta</taxon>
        <taxon>Magnoliopsida</taxon>
        <taxon>eudicotyledons</taxon>
        <taxon>Gunneridae</taxon>
        <taxon>Pentapetalae</taxon>
        <taxon>rosids</taxon>
        <taxon>fabids</taxon>
        <taxon>Cucurbitales</taxon>
        <taxon>Cucurbitaceae</taxon>
        <taxon>Benincaseae</taxon>
        <taxon>Cucumis</taxon>
    </lineage>
</organism>
<evidence type="ECO:0000313" key="1">
    <source>
        <dbReference type="EnsemblPlants" id="MELO3C008257.2.1"/>
    </source>
</evidence>
<reference evidence="1" key="1">
    <citation type="submission" date="2023-03" db="UniProtKB">
        <authorList>
            <consortium name="EnsemblPlants"/>
        </authorList>
    </citation>
    <scope>IDENTIFICATION</scope>
</reference>
<accession>A0A9I9CTT7</accession>
<dbReference type="Gramene" id="MELO3C008257.2.1">
    <property type="protein sequence ID" value="MELO3C008257.2.1"/>
    <property type="gene ID" value="MELO3C008257.2"/>
</dbReference>
<protein>
    <submittedName>
        <fullName evidence="1">Uncharacterized protein</fullName>
    </submittedName>
</protein>
<sequence>FTITHDLCPLLVAVVHLHPSSLLLTPSRYPPLVAGVDRSAVSLSLSLDRSPSASLVVHHRATLHLFLAGICGAKNITLIPSSTVFYHPPSLTEKLFEDQKTAKSTQERVLYKVVSRVPVSYPSS</sequence>
<dbReference type="AlphaFoldDB" id="A0A9I9CTT7"/>
<dbReference type="EnsemblPlants" id="MELO3C008257.2.1">
    <property type="protein sequence ID" value="MELO3C008257.2.1"/>
    <property type="gene ID" value="MELO3C008257.2"/>
</dbReference>